<reference evidence="4 5" key="1">
    <citation type="submission" date="2024-11" db="EMBL/GenBank/DDBJ databases">
        <title>Chromosome-level genome assembly of Eucalyptus globulus Labill. provides insights into its genome evolution.</title>
        <authorList>
            <person name="Li X."/>
        </authorList>
    </citation>
    <scope>NUCLEOTIDE SEQUENCE [LARGE SCALE GENOMIC DNA]</scope>
    <source>
        <strain evidence="4">CL2024</strain>
        <tissue evidence="4">Fresh tender leaves</tissue>
    </source>
</reference>
<dbReference type="PANTHER" id="PTHR47938">
    <property type="entry name" value="RESPIRATORY COMPLEX I CHAPERONE (CIA84), PUTATIVE (AFU_ORTHOLOGUE AFUA_2G06020)-RELATED"/>
    <property type="match status" value="1"/>
</dbReference>
<feature type="repeat" description="PPR" evidence="3">
    <location>
        <begin position="879"/>
        <end position="913"/>
    </location>
</feature>
<name>A0ABD3KSX4_EUCGL</name>
<dbReference type="EMBL" id="JBJKBG010000004">
    <property type="protein sequence ID" value="KAL3742442.1"/>
    <property type="molecule type" value="Genomic_DNA"/>
</dbReference>
<dbReference type="PANTHER" id="PTHR47938:SF35">
    <property type="entry name" value="PENTATRICOPEPTIDE REPEAT-CONTAINING PROTEIN 4, MITOCHONDRIAL-RELATED"/>
    <property type="match status" value="1"/>
</dbReference>
<feature type="repeat" description="PPR" evidence="3">
    <location>
        <begin position="365"/>
        <end position="399"/>
    </location>
</feature>
<dbReference type="NCBIfam" id="TIGR00756">
    <property type="entry name" value="PPR"/>
    <property type="match status" value="10"/>
</dbReference>
<evidence type="ECO:0000313" key="4">
    <source>
        <dbReference type="EMBL" id="KAL3742442.1"/>
    </source>
</evidence>
<feature type="repeat" description="PPR" evidence="3">
    <location>
        <begin position="295"/>
        <end position="329"/>
    </location>
</feature>
<feature type="repeat" description="PPR" evidence="3">
    <location>
        <begin position="225"/>
        <end position="259"/>
    </location>
</feature>
<feature type="repeat" description="PPR" evidence="3">
    <location>
        <begin position="739"/>
        <end position="773"/>
    </location>
</feature>
<dbReference type="PROSITE" id="PS51375">
    <property type="entry name" value="PPR"/>
    <property type="match status" value="12"/>
</dbReference>
<dbReference type="InterPro" id="IPR002885">
    <property type="entry name" value="PPR_rpt"/>
</dbReference>
<evidence type="ECO:0000256" key="2">
    <source>
        <dbReference type="ARBA" id="ARBA00022737"/>
    </source>
</evidence>
<feature type="repeat" description="PPR" evidence="3">
    <location>
        <begin position="774"/>
        <end position="808"/>
    </location>
</feature>
<dbReference type="Pfam" id="PF01535">
    <property type="entry name" value="PPR"/>
    <property type="match status" value="6"/>
</dbReference>
<feature type="repeat" description="PPR" evidence="3">
    <location>
        <begin position="430"/>
        <end position="464"/>
    </location>
</feature>
<dbReference type="InterPro" id="IPR011990">
    <property type="entry name" value="TPR-like_helical_dom_sf"/>
</dbReference>
<comment type="caution">
    <text evidence="4">The sequence shown here is derived from an EMBL/GenBank/DDBJ whole genome shotgun (WGS) entry which is preliminary data.</text>
</comment>
<dbReference type="Proteomes" id="UP001634007">
    <property type="component" value="Unassembled WGS sequence"/>
</dbReference>
<keyword evidence="2" id="KW-0677">Repeat</keyword>
<feature type="repeat" description="PPR" evidence="3">
    <location>
        <begin position="330"/>
        <end position="364"/>
    </location>
</feature>
<dbReference type="AlphaFoldDB" id="A0ABD3KSX4"/>
<dbReference type="Gene3D" id="1.25.40.10">
    <property type="entry name" value="Tetratricopeptide repeat domain"/>
    <property type="match status" value="7"/>
</dbReference>
<feature type="repeat" description="PPR" evidence="3">
    <location>
        <begin position="809"/>
        <end position="843"/>
    </location>
</feature>
<evidence type="ECO:0000256" key="3">
    <source>
        <dbReference type="PROSITE-ProRule" id="PRU00708"/>
    </source>
</evidence>
<sequence>MIVPWILSMSPTKLSRPFSSFHSSKGPGNASSIQTLLKRGFTPTIKHFNLHLLFLSRSHRFDSIVHLVSQLEQNNVHPNSRTHSIFTRALLELHKFEEAEQFMRSQMAKTSNFAKSRIWDCIIQGYCVHRNDPERALSIFRDCLCGYRVLPSSYAVCSLIHGFSSRGMMGRAIEVMELMADEKIEYPFGNFVCSSVIAGFCRIGKPELGVEFFEKAKISGALHPNLVTYTALVHALCKLGRVDEVSNLFRAMEEEGLAFDVVFFTCWVLGYLKEGFVMEAFRKNSEMLEKGIGADVISYTVLMEGFSREENAEKAAGFLSKMRNEGLKPNIITYTVVILGLCRKGKLEEAYNIFKMIEDIGMVTDELLYATLIDGACRKGNFDLVLDLLSDMDRKRISPSVVTYNIVVNGLCKFERTCDADEFSMGVVGDVVTYSTLLHGYIGEKNVHGVLDIRRRFEEAGFSMDIVMCNILIKASFMVGAFEDAHALYKRMANMNLTADSITYCTLINGFCKLGRIDEALEIFDEFRETSISSVACYNCILHGLCRRAMIDIAIDVFLELIEKDLPADTHICKVLIKAAFRDQNADGVCNLVVRIKKLPKEIYDKVCNEAICFLCKKGFSDSALEIYMLMKRNGSLITSKSYFLMLKGLIDGKKDMIEPLLCKSVKEYGSGDPKVGKTIAHYLSLKDVNRALQFVNKMKEGKSIVTLSKSVFKLLIQDDRVLDAYKLLMGAIDHVPMDVVDYSIVVNGLCKRGYLNQALDLCSFIRKKGIALNVVSYNSVINGLCRQGLLMEAFRLCDSLERVGLVPSEITYGTLIDALCREQFLIDAQLLFQKMILKGLEPGTHVYNSLIDSYSKIGMLDNALKLLHEMEMKGLKVDAFTVSAVINGFCQSGDMEGALTLFSEFKNKAILPDLLGFQYLLRGLSAKGRMEEARNVLREMLQSQPIVELIDKVDSEFETESLNFLVLLCEQGNIKAAITLLDEIGNMYHPIQKFHADLNESSKPNMRYEGEEFKTDVARSMTALGNDGLEIWPMEVKNLEDAMSTMKPKLNDFDSFYSLVASLCSSGEVEKANLLLKGFVC</sequence>
<organism evidence="4 5">
    <name type="scientific">Eucalyptus globulus</name>
    <name type="common">Tasmanian blue gum</name>
    <dbReference type="NCBI Taxonomy" id="34317"/>
    <lineage>
        <taxon>Eukaryota</taxon>
        <taxon>Viridiplantae</taxon>
        <taxon>Streptophyta</taxon>
        <taxon>Embryophyta</taxon>
        <taxon>Tracheophyta</taxon>
        <taxon>Spermatophyta</taxon>
        <taxon>Magnoliopsida</taxon>
        <taxon>eudicotyledons</taxon>
        <taxon>Gunneridae</taxon>
        <taxon>Pentapetalae</taxon>
        <taxon>rosids</taxon>
        <taxon>malvids</taxon>
        <taxon>Myrtales</taxon>
        <taxon>Myrtaceae</taxon>
        <taxon>Myrtoideae</taxon>
        <taxon>Eucalypteae</taxon>
        <taxon>Eucalyptus</taxon>
    </lineage>
</organism>
<feature type="repeat" description="PPR" evidence="3">
    <location>
        <begin position="844"/>
        <end position="878"/>
    </location>
</feature>
<feature type="repeat" description="PPR" evidence="3">
    <location>
        <begin position="465"/>
        <end position="499"/>
    </location>
</feature>
<feature type="repeat" description="PPR" evidence="3">
    <location>
        <begin position="500"/>
        <end position="534"/>
    </location>
</feature>
<accession>A0ABD3KSX4</accession>
<comment type="similarity">
    <text evidence="1">Belongs to the PPR family. P subfamily.</text>
</comment>
<protein>
    <recommendedName>
        <fullName evidence="6">Pentatricopeptide repeat-containing protein</fullName>
    </recommendedName>
</protein>
<dbReference type="Pfam" id="PF12854">
    <property type="entry name" value="PPR_1"/>
    <property type="match status" value="3"/>
</dbReference>
<dbReference type="Pfam" id="PF13041">
    <property type="entry name" value="PPR_2"/>
    <property type="match status" value="4"/>
</dbReference>
<proteinExistence type="inferred from homology"/>
<gene>
    <name evidence="4" type="ORF">ACJRO7_017855</name>
</gene>
<evidence type="ECO:0000256" key="1">
    <source>
        <dbReference type="ARBA" id="ARBA00007626"/>
    </source>
</evidence>
<evidence type="ECO:0008006" key="6">
    <source>
        <dbReference type="Google" id="ProtNLM"/>
    </source>
</evidence>
<keyword evidence="5" id="KW-1185">Reference proteome</keyword>
<evidence type="ECO:0000313" key="5">
    <source>
        <dbReference type="Proteomes" id="UP001634007"/>
    </source>
</evidence>